<comment type="caution">
    <text evidence="2">The sequence shown here is derived from an EMBL/GenBank/DDBJ whole genome shotgun (WGS) entry which is preliminary data.</text>
</comment>
<dbReference type="AlphaFoldDB" id="A0A1J5NWJ3"/>
<reference evidence="2" key="1">
    <citation type="submission" date="2016-10" db="EMBL/GenBank/DDBJ databases">
        <title>Sequence of Gallionella enrichment culture.</title>
        <authorList>
            <person name="Poehlein A."/>
            <person name="Muehling M."/>
            <person name="Daniel R."/>
        </authorList>
    </citation>
    <scope>NUCLEOTIDE SEQUENCE</scope>
</reference>
<evidence type="ECO:0000256" key="1">
    <source>
        <dbReference type="SAM" id="MobiDB-lite"/>
    </source>
</evidence>
<protein>
    <submittedName>
        <fullName evidence="2">Uncharacterized protein</fullName>
    </submittedName>
</protein>
<organism evidence="2">
    <name type="scientific">mine drainage metagenome</name>
    <dbReference type="NCBI Taxonomy" id="410659"/>
    <lineage>
        <taxon>unclassified sequences</taxon>
        <taxon>metagenomes</taxon>
        <taxon>ecological metagenomes</taxon>
    </lineage>
</organism>
<feature type="compositionally biased region" description="Polar residues" evidence="1">
    <location>
        <begin position="113"/>
        <end position="129"/>
    </location>
</feature>
<sequence>MLSSLPVLRASPSEKTLKLAMVSFNGSEFSLSTVSTLRNASRAACVMLCPAPCSAMSVGTSPVFETCVPPSSAITGTPVRPWNSRPTLVSARTGVEEATEIVALTRRGLSGASARSVTSPTRIPLNSTPAPIRSPGTEPSNWT</sequence>
<gene>
    <name evidence="2" type="ORF">GALL_553390</name>
</gene>
<dbReference type="EMBL" id="MLJW01009288">
    <property type="protein sequence ID" value="OIQ63122.1"/>
    <property type="molecule type" value="Genomic_DNA"/>
</dbReference>
<evidence type="ECO:0000313" key="2">
    <source>
        <dbReference type="EMBL" id="OIQ63122.1"/>
    </source>
</evidence>
<name>A0A1J5NWJ3_9ZZZZ</name>
<feature type="region of interest" description="Disordered" evidence="1">
    <location>
        <begin position="109"/>
        <end position="143"/>
    </location>
</feature>
<accession>A0A1J5NWJ3</accession>
<proteinExistence type="predicted"/>